<comment type="caution">
    <text evidence="1">The sequence shown here is derived from an EMBL/GenBank/DDBJ whole genome shotgun (WGS) entry which is preliminary data.</text>
</comment>
<evidence type="ECO:0000313" key="2">
    <source>
        <dbReference type="Proteomes" id="UP001501563"/>
    </source>
</evidence>
<dbReference type="Proteomes" id="UP001501563">
    <property type="component" value="Unassembled WGS sequence"/>
</dbReference>
<proteinExistence type="predicted"/>
<dbReference type="EMBL" id="BAAAZA010000013">
    <property type="protein sequence ID" value="GAA3875898.1"/>
    <property type="molecule type" value="Genomic_DNA"/>
</dbReference>
<sequence length="222" mass="23858">MLIEGYEGGPLVAGEPLVDRPGFWSNHLWGPCCRDAGAEPEWFGDDGADVDAMSDLLMDPDRWPVFRMPVEGGYEAVVVYRNLVGDYGVDYLFTHPSWNGARQIAGWDGDLHRDTLTWRDLIRIVDSPSSAAEGIEDPAARLLLMLPLLTEHATSDETAATLTAALIAVGASQDIAPTTAQHLLEHSARSVWHDPTWGSPFSGSSGPPSPAVGGVLARLGIT</sequence>
<organism evidence="1 2">
    <name type="scientific">Streptomyces lannensis</name>
    <dbReference type="NCBI Taxonomy" id="766498"/>
    <lineage>
        <taxon>Bacteria</taxon>
        <taxon>Bacillati</taxon>
        <taxon>Actinomycetota</taxon>
        <taxon>Actinomycetes</taxon>
        <taxon>Kitasatosporales</taxon>
        <taxon>Streptomycetaceae</taxon>
        <taxon>Streptomyces</taxon>
    </lineage>
</organism>
<gene>
    <name evidence="1" type="ORF">GCM10022207_47250</name>
</gene>
<name>A0ABP7KFG7_9ACTN</name>
<accession>A0ABP7KFG7</accession>
<dbReference type="RefSeq" id="WP_345550747.1">
    <property type="nucleotide sequence ID" value="NZ_BAAAZA010000013.1"/>
</dbReference>
<keyword evidence="2" id="KW-1185">Reference proteome</keyword>
<evidence type="ECO:0000313" key="1">
    <source>
        <dbReference type="EMBL" id="GAA3875898.1"/>
    </source>
</evidence>
<protein>
    <submittedName>
        <fullName evidence="1">Uncharacterized protein</fullName>
    </submittedName>
</protein>
<reference evidence="2" key="1">
    <citation type="journal article" date="2019" name="Int. J. Syst. Evol. Microbiol.">
        <title>The Global Catalogue of Microorganisms (GCM) 10K type strain sequencing project: providing services to taxonomists for standard genome sequencing and annotation.</title>
        <authorList>
            <consortium name="The Broad Institute Genomics Platform"/>
            <consortium name="The Broad Institute Genome Sequencing Center for Infectious Disease"/>
            <person name="Wu L."/>
            <person name="Ma J."/>
        </authorList>
    </citation>
    <scope>NUCLEOTIDE SEQUENCE [LARGE SCALE GENOMIC DNA]</scope>
    <source>
        <strain evidence="2">JCM 16578</strain>
    </source>
</reference>